<accession>A0A9Q0K426</accession>
<dbReference type="EMBL" id="JAMYWD010000009">
    <property type="protein sequence ID" value="KAJ4961205.1"/>
    <property type="molecule type" value="Genomic_DNA"/>
</dbReference>
<dbReference type="Proteomes" id="UP001141806">
    <property type="component" value="Unassembled WGS sequence"/>
</dbReference>
<name>A0A9Q0K426_9MAGN</name>
<evidence type="ECO:0000313" key="2">
    <source>
        <dbReference type="Proteomes" id="UP001141806"/>
    </source>
</evidence>
<gene>
    <name evidence="1" type="ORF">NE237_021115</name>
</gene>
<reference evidence="1" key="1">
    <citation type="journal article" date="2023" name="Plant J.">
        <title>The genome of the king protea, Protea cynaroides.</title>
        <authorList>
            <person name="Chang J."/>
            <person name="Duong T.A."/>
            <person name="Schoeman C."/>
            <person name="Ma X."/>
            <person name="Roodt D."/>
            <person name="Barker N."/>
            <person name="Li Z."/>
            <person name="Van de Peer Y."/>
            <person name="Mizrachi E."/>
        </authorList>
    </citation>
    <scope>NUCLEOTIDE SEQUENCE</scope>
    <source>
        <tissue evidence="1">Young leaves</tissue>
    </source>
</reference>
<organism evidence="1 2">
    <name type="scientific">Protea cynaroides</name>
    <dbReference type="NCBI Taxonomy" id="273540"/>
    <lineage>
        <taxon>Eukaryota</taxon>
        <taxon>Viridiplantae</taxon>
        <taxon>Streptophyta</taxon>
        <taxon>Embryophyta</taxon>
        <taxon>Tracheophyta</taxon>
        <taxon>Spermatophyta</taxon>
        <taxon>Magnoliopsida</taxon>
        <taxon>Proteales</taxon>
        <taxon>Proteaceae</taxon>
        <taxon>Protea</taxon>
    </lineage>
</organism>
<dbReference type="AlphaFoldDB" id="A0A9Q0K426"/>
<proteinExistence type="predicted"/>
<sequence length="110" mass="12323">MDSAFGFDFSPAEVSVKLVASGGCRNSGGGEKEVKRAIKMVESSVKRFLFSSEKKFKDKHNYPTIGGKLIWQRQLNIGPNCDQELKTGTLQRQIRNWSNDQKENIAGKTK</sequence>
<evidence type="ECO:0000313" key="1">
    <source>
        <dbReference type="EMBL" id="KAJ4961205.1"/>
    </source>
</evidence>
<keyword evidence="2" id="KW-1185">Reference proteome</keyword>
<comment type="caution">
    <text evidence="1">The sequence shown here is derived from an EMBL/GenBank/DDBJ whole genome shotgun (WGS) entry which is preliminary data.</text>
</comment>
<protein>
    <submittedName>
        <fullName evidence="1">Uncharacterized protein</fullName>
    </submittedName>
</protein>